<organism evidence="4 5">
    <name type="scientific">Venenivibrio stagnispumantis</name>
    <dbReference type="NCBI Taxonomy" id="407998"/>
    <lineage>
        <taxon>Bacteria</taxon>
        <taxon>Pseudomonadati</taxon>
        <taxon>Aquificota</taxon>
        <taxon>Aquificia</taxon>
        <taxon>Aquificales</taxon>
        <taxon>Hydrogenothermaceae</taxon>
        <taxon>Venenivibrio</taxon>
    </lineage>
</organism>
<sequence length="374" mass="44683">MDEKQKSVIQAYNKAQEKMNEISIEGISFLIFLILTVIFLVLIFNYISRRSKLLNKKREFWNYLKGKNLSDEQIKILWDYSEIIGRDPFIAIENKPAFEKIIDIYEKRNPNYDEGLIQDMREKLGFYNVMEYIPIVTTKEIETYTKAKLIFEGIINEIYLVDKDEEYMYWLLPNKNFRIQNGDEVQILLIREKDGIYYIKEKIENIEETPEGILLKMHHTFNFERKQRREFHRFEIEIDAILGRTIKENNKVFTQWIGGKIQDISPGGIRFCLTEKSKRLPIGTQALIKFELSGKEINEKVEVVNIFEKEDIICFGMKFIDIKEERQRFIYNYINKKLSSLYNQIKGKNEDQENLNIEIENELNKLNIENSKQD</sequence>
<reference evidence="4" key="1">
    <citation type="submission" date="2017-05" db="EMBL/GenBank/DDBJ databases">
        <authorList>
            <person name="Varghese N."/>
            <person name="Submissions S."/>
        </authorList>
    </citation>
    <scope>NUCLEOTIDE SEQUENCE</scope>
    <source>
        <strain evidence="4">DSM 18763</strain>
    </source>
</reference>
<dbReference type="AlphaFoldDB" id="A0AA46AEW6"/>
<keyword evidence="4" id="KW-0966">Cell projection</keyword>
<name>A0AA46AEW6_9AQUI</name>
<proteinExistence type="predicted"/>
<dbReference type="Gene3D" id="2.40.10.220">
    <property type="entry name" value="predicted glycosyltransferase like domains"/>
    <property type="match status" value="1"/>
</dbReference>
<evidence type="ECO:0000313" key="4">
    <source>
        <dbReference type="EMBL" id="SMP14757.1"/>
    </source>
</evidence>
<accession>A0AA46AEW6</accession>
<evidence type="ECO:0000256" key="1">
    <source>
        <dbReference type="SAM" id="Coils"/>
    </source>
</evidence>
<evidence type="ECO:0000256" key="2">
    <source>
        <dbReference type="SAM" id="Phobius"/>
    </source>
</evidence>
<dbReference type="SUPFAM" id="SSF141371">
    <property type="entry name" value="PilZ domain-like"/>
    <property type="match status" value="1"/>
</dbReference>
<keyword evidence="4" id="KW-0282">Flagellum</keyword>
<protein>
    <submittedName>
        <fullName evidence="4">C-di-GMP-binding flagellar brake protein YcgR, contains PilZNR and PilZ domains</fullName>
    </submittedName>
</protein>
<keyword evidence="2" id="KW-1133">Transmembrane helix</keyword>
<evidence type="ECO:0000313" key="5">
    <source>
        <dbReference type="Proteomes" id="UP001157947"/>
    </source>
</evidence>
<dbReference type="Pfam" id="PF07238">
    <property type="entry name" value="PilZ"/>
    <property type="match status" value="1"/>
</dbReference>
<evidence type="ECO:0000259" key="3">
    <source>
        <dbReference type="Pfam" id="PF07238"/>
    </source>
</evidence>
<dbReference type="InterPro" id="IPR009875">
    <property type="entry name" value="PilZ_domain"/>
</dbReference>
<feature type="domain" description="PilZ" evidence="3">
    <location>
        <begin position="227"/>
        <end position="334"/>
    </location>
</feature>
<keyword evidence="5" id="KW-1185">Reference proteome</keyword>
<feature type="coiled-coil region" evidence="1">
    <location>
        <begin position="342"/>
        <end position="372"/>
    </location>
</feature>
<keyword evidence="1" id="KW-0175">Coiled coil</keyword>
<gene>
    <name evidence="4" type="ORF">SAMN06264868_1137</name>
</gene>
<feature type="transmembrane region" description="Helical" evidence="2">
    <location>
        <begin position="27"/>
        <end position="48"/>
    </location>
</feature>
<dbReference type="Proteomes" id="UP001157947">
    <property type="component" value="Unassembled WGS sequence"/>
</dbReference>
<dbReference type="EMBL" id="FXTX01000013">
    <property type="protein sequence ID" value="SMP14757.1"/>
    <property type="molecule type" value="Genomic_DNA"/>
</dbReference>
<keyword evidence="2" id="KW-0812">Transmembrane</keyword>
<keyword evidence="2" id="KW-0472">Membrane</keyword>
<keyword evidence="4" id="KW-0969">Cilium</keyword>
<comment type="caution">
    <text evidence="4">The sequence shown here is derived from an EMBL/GenBank/DDBJ whole genome shotgun (WGS) entry which is preliminary data.</text>
</comment>
<dbReference type="GO" id="GO:0035438">
    <property type="term" value="F:cyclic-di-GMP binding"/>
    <property type="evidence" value="ECO:0007669"/>
    <property type="project" value="InterPro"/>
</dbReference>